<name>A0A9P6KTK0_9PLEO</name>
<protein>
    <submittedName>
        <fullName evidence="1">Uncharacterized protein</fullName>
    </submittedName>
</protein>
<comment type="caution">
    <text evidence="1">The sequence shown here is derived from an EMBL/GenBank/DDBJ whole genome shotgun (WGS) entry which is preliminary data.</text>
</comment>
<reference evidence="1" key="1">
    <citation type="journal article" date="2020" name="Mol. Plant Microbe Interact.">
        <title>Genome Sequence of the Biocontrol Agent Coniothyrium minitans strain Conio (IMI 134523).</title>
        <authorList>
            <person name="Patel D."/>
            <person name="Shittu T.A."/>
            <person name="Baroncelli R."/>
            <person name="Muthumeenakshi S."/>
            <person name="Osborne T.H."/>
            <person name="Janganan T.K."/>
            <person name="Sreenivasaprasad S."/>
        </authorList>
    </citation>
    <scope>NUCLEOTIDE SEQUENCE</scope>
    <source>
        <strain evidence="1">Conio</strain>
    </source>
</reference>
<accession>A0A9P6KTK0</accession>
<dbReference type="AlphaFoldDB" id="A0A9P6KTK0"/>
<sequence>MFGLFPFLLGAAAWFRENKDAGAAPSLHRSYNDGGNKSWTRQFTAKKLAFSSIFWGIHWALFAYGW</sequence>
<evidence type="ECO:0000313" key="1">
    <source>
        <dbReference type="EMBL" id="KAF9738397.1"/>
    </source>
</evidence>
<keyword evidence="2" id="KW-1185">Reference proteome</keyword>
<evidence type="ECO:0000313" key="2">
    <source>
        <dbReference type="Proteomes" id="UP000756921"/>
    </source>
</evidence>
<dbReference type="EMBL" id="WJXW01000003">
    <property type="protein sequence ID" value="KAF9738397.1"/>
    <property type="molecule type" value="Genomic_DNA"/>
</dbReference>
<proteinExistence type="predicted"/>
<dbReference type="OrthoDB" id="10540378at2759"/>
<dbReference type="Proteomes" id="UP000756921">
    <property type="component" value="Unassembled WGS sequence"/>
</dbReference>
<organism evidence="1 2">
    <name type="scientific">Paraphaeosphaeria minitans</name>
    <dbReference type="NCBI Taxonomy" id="565426"/>
    <lineage>
        <taxon>Eukaryota</taxon>
        <taxon>Fungi</taxon>
        <taxon>Dikarya</taxon>
        <taxon>Ascomycota</taxon>
        <taxon>Pezizomycotina</taxon>
        <taxon>Dothideomycetes</taxon>
        <taxon>Pleosporomycetidae</taxon>
        <taxon>Pleosporales</taxon>
        <taxon>Massarineae</taxon>
        <taxon>Didymosphaeriaceae</taxon>
        <taxon>Paraphaeosphaeria</taxon>
    </lineage>
</organism>
<gene>
    <name evidence="1" type="ORF">PMIN01_03680</name>
</gene>